<dbReference type="InterPro" id="IPR035093">
    <property type="entry name" value="RelE/ParE_toxin_dom_sf"/>
</dbReference>
<dbReference type="HOGENOM" id="CLU_147162_10_1_5"/>
<evidence type="ECO:0000313" key="3">
    <source>
        <dbReference type="Proteomes" id="UP000001364"/>
    </source>
</evidence>
<dbReference type="GeneID" id="7331168"/>
<dbReference type="Pfam" id="PF05016">
    <property type="entry name" value="ParE_toxin"/>
    <property type="match status" value="1"/>
</dbReference>
<organism evidence="2 3">
    <name type="scientific">Caulobacter vibrioides (strain NA1000 / CB15N)</name>
    <name type="common">Caulobacter crescentus</name>
    <dbReference type="NCBI Taxonomy" id="565050"/>
    <lineage>
        <taxon>Bacteria</taxon>
        <taxon>Pseudomonadati</taxon>
        <taxon>Pseudomonadota</taxon>
        <taxon>Alphaproteobacteria</taxon>
        <taxon>Caulobacterales</taxon>
        <taxon>Caulobacteraceae</taxon>
        <taxon>Caulobacter</taxon>
    </lineage>
</organism>
<evidence type="ECO:0000256" key="1">
    <source>
        <dbReference type="ARBA" id="ARBA00022649"/>
    </source>
</evidence>
<evidence type="ECO:0000313" key="2">
    <source>
        <dbReference type="EMBL" id="ACL96308.1"/>
    </source>
</evidence>
<dbReference type="SMR" id="A0A0H3CBL5"/>
<dbReference type="Proteomes" id="UP000001364">
    <property type="component" value="Chromosome"/>
</dbReference>
<dbReference type="KEGG" id="ccs:CCNA_02843"/>
<proteinExistence type="predicted"/>
<dbReference type="InterPro" id="IPR007712">
    <property type="entry name" value="RelE/ParE_toxin"/>
</dbReference>
<dbReference type="PATRIC" id="fig|565050.3.peg.2775"/>
<dbReference type="RefSeq" id="WP_010920597.1">
    <property type="nucleotide sequence ID" value="NC_011916.1"/>
</dbReference>
<accession>A0A0H3CBL5</accession>
<dbReference type="AlphaFoldDB" id="A0A0H3CBL5"/>
<dbReference type="EMBL" id="CP001340">
    <property type="protein sequence ID" value="ACL96308.1"/>
    <property type="molecule type" value="Genomic_DNA"/>
</dbReference>
<dbReference type="RefSeq" id="YP_002518216.1">
    <property type="nucleotide sequence ID" value="NC_011916.1"/>
</dbReference>
<dbReference type="PhylomeDB" id="A0A0H3CBL5"/>
<keyword evidence="1" id="KW-1277">Toxin-antitoxin system</keyword>
<reference evidence="2 3" key="1">
    <citation type="journal article" date="2010" name="J. Bacteriol.">
        <title>The genetic basis of laboratory adaptation in Caulobacter crescentus.</title>
        <authorList>
            <person name="Marks M.E."/>
            <person name="Castro-Rojas C.M."/>
            <person name="Teiling C."/>
            <person name="Du L."/>
            <person name="Kapatral V."/>
            <person name="Walunas T.L."/>
            <person name="Crosson S."/>
        </authorList>
    </citation>
    <scope>NUCLEOTIDE SEQUENCE [LARGE SCALE GENOMIC DNA]</scope>
    <source>
        <strain evidence="3">NA1000 / CB15N</strain>
    </source>
</reference>
<dbReference type="OrthoDB" id="7190617at2"/>
<gene>
    <name evidence="2" type="primary">parE3</name>
    <name evidence="2" type="ordered locus">CCNA_02843</name>
</gene>
<name>A0A0H3CBL5_CAUVN</name>
<keyword evidence="3" id="KW-1185">Reference proteome</keyword>
<protein>
    <submittedName>
        <fullName evidence="2">Toxin protein parE3</fullName>
    </submittedName>
</protein>
<sequence length="100" mass="11389">MGRVIRTRPVSGDLDRVFRDVCENNGVKVASAQLNRIESVFHRLSAFPRLGRDRSDLRPGLRTFSVKPWQVLYRLNGEDVVILRILDGRMNLAAQLGKKT</sequence>
<dbReference type="Gene3D" id="3.30.2310.20">
    <property type="entry name" value="RelE-like"/>
    <property type="match status" value="1"/>
</dbReference>